<protein>
    <recommendedName>
        <fullName evidence="3">DUF4783 domain-containing protein</fullName>
    </recommendedName>
</protein>
<gene>
    <name evidence="1" type="ORF">QJ048_09115</name>
</gene>
<proteinExistence type="predicted"/>
<reference evidence="1 2" key="1">
    <citation type="submission" date="2023-05" db="EMBL/GenBank/DDBJ databases">
        <title>Genome sequence of Pinibacter sp. MAH-24.</title>
        <authorList>
            <person name="Huq M.A."/>
        </authorList>
    </citation>
    <scope>NUCLEOTIDE SEQUENCE [LARGE SCALE GENOMIC DNA]</scope>
    <source>
        <strain evidence="1 2">MAH-24</strain>
    </source>
</reference>
<dbReference type="EMBL" id="JASBRG010000005">
    <property type="protein sequence ID" value="MDI3319930.1"/>
    <property type="molecule type" value="Genomic_DNA"/>
</dbReference>
<sequence>MGYFSKVLTELKSTSAFLYTGINEEDLTGMVNEFFHTSGYMVKFEKDKFVTYEKGNPTLMQIFGAPHAYFRFSVAVSKIDRNACQVTVIRSTSGSSGGAIGRSQVEDEFSRIKIGLSTF</sequence>
<organism evidence="1 2">
    <name type="scientific">Pinibacter soli</name>
    <dbReference type="NCBI Taxonomy" id="3044211"/>
    <lineage>
        <taxon>Bacteria</taxon>
        <taxon>Pseudomonadati</taxon>
        <taxon>Bacteroidota</taxon>
        <taxon>Chitinophagia</taxon>
        <taxon>Chitinophagales</taxon>
        <taxon>Chitinophagaceae</taxon>
        <taxon>Pinibacter</taxon>
    </lineage>
</organism>
<dbReference type="Proteomes" id="UP001226434">
    <property type="component" value="Unassembled WGS sequence"/>
</dbReference>
<evidence type="ECO:0000313" key="1">
    <source>
        <dbReference type="EMBL" id="MDI3319930.1"/>
    </source>
</evidence>
<accession>A0ABT6RBM7</accession>
<name>A0ABT6RBM7_9BACT</name>
<evidence type="ECO:0000313" key="2">
    <source>
        <dbReference type="Proteomes" id="UP001226434"/>
    </source>
</evidence>
<keyword evidence="2" id="KW-1185">Reference proteome</keyword>
<comment type="caution">
    <text evidence="1">The sequence shown here is derived from an EMBL/GenBank/DDBJ whole genome shotgun (WGS) entry which is preliminary data.</text>
</comment>
<dbReference type="RefSeq" id="WP_282334031.1">
    <property type="nucleotide sequence ID" value="NZ_JASBRG010000005.1"/>
</dbReference>
<evidence type="ECO:0008006" key="3">
    <source>
        <dbReference type="Google" id="ProtNLM"/>
    </source>
</evidence>